<organism evidence="6 7">
    <name type="scientific">Mesorhizobium zhangyense</name>
    <dbReference type="NCBI Taxonomy" id="1776730"/>
    <lineage>
        <taxon>Bacteria</taxon>
        <taxon>Pseudomonadati</taxon>
        <taxon>Pseudomonadota</taxon>
        <taxon>Alphaproteobacteria</taxon>
        <taxon>Hyphomicrobiales</taxon>
        <taxon>Phyllobacteriaceae</taxon>
        <taxon>Mesorhizobium</taxon>
    </lineage>
</organism>
<dbReference type="PANTHER" id="PTHR37423:SF2">
    <property type="entry name" value="MEMBRANE-BOUND LYTIC MUREIN TRANSGLYCOSYLASE C"/>
    <property type="match status" value="1"/>
</dbReference>
<feature type="chain" id="PRO_5028819041" evidence="4">
    <location>
        <begin position="26"/>
        <end position="677"/>
    </location>
</feature>
<dbReference type="RefSeq" id="WP_165115445.1">
    <property type="nucleotide sequence ID" value="NZ_JAAKZG010000002.1"/>
</dbReference>
<comment type="similarity">
    <text evidence="1">Belongs to the transglycosylase Slt family.</text>
</comment>
<evidence type="ECO:0000256" key="3">
    <source>
        <dbReference type="ARBA" id="ARBA00022729"/>
    </source>
</evidence>
<dbReference type="Pfam" id="PF01464">
    <property type="entry name" value="SLT"/>
    <property type="match status" value="1"/>
</dbReference>
<dbReference type="InterPro" id="IPR023346">
    <property type="entry name" value="Lysozyme-like_dom_sf"/>
</dbReference>
<proteinExistence type="inferred from homology"/>
<evidence type="ECO:0000256" key="4">
    <source>
        <dbReference type="SAM" id="SignalP"/>
    </source>
</evidence>
<protein>
    <submittedName>
        <fullName evidence="6">Lytic transglycosylase domain-containing protein</fullName>
    </submittedName>
</protein>
<dbReference type="Gene3D" id="1.10.530.10">
    <property type="match status" value="1"/>
</dbReference>
<name>A0A7C9R884_9HYPH</name>
<dbReference type="AlphaFoldDB" id="A0A7C9R884"/>
<dbReference type="EMBL" id="JAAKZG010000002">
    <property type="protein sequence ID" value="NGN40673.1"/>
    <property type="molecule type" value="Genomic_DNA"/>
</dbReference>
<feature type="domain" description="Transglycosylase SLT" evidence="5">
    <location>
        <begin position="516"/>
        <end position="624"/>
    </location>
</feature>
<comment type="similarity">
    <text evidence="2">Belongs to the virb1 family.</text>
</comment>
<dbReference type="Proteomes" id="UP000481252">
    <property type="component" value="Unassembled WGS sequence"/>
</dbReference>
<dbReference type="Gene3D" id="1.25.20.10">
    <property type="entry name" value="Bacterial muramidases"/>
    <property type="match status" value="1"/>
</dbReference>
<dbReference type="InterPro" id="IPR008939">
    <property type="entry name" value="Lytic_TGlycosylase_superhlx_U"/>
</dbReference>
<evidence type="ECO:0000259" key="5">
    <source>
        <dbReference type="Pfam" id="PF01464"/>
    </source>
</evidence>
<sequence length="677" mass="72573">MPGNRQHRFALIGAIFALTPALAIGASVDAQTTAAIPAQPGNFVNAGSMPAGSIANLKSGLDALSAQEVGRARAVRDSLAENSLDRHILAWAIALRGGDLVPSGDIAAAAQALPGWPGMAALRRNSEKALFRENPAPQTVVRAFGGSQPQTLEGVILLSRAYVALGNRDAARSVLSPFWRVEKLEAKDEVSIINEFGSLIPAADHRFRMERMLYAERVNSAKRVAGFAGAQALTDAWSAVIKGDKGAQKLLDAVPAAQRSAGYMFAQARYLRRGENFAQAAAVMLKAPTDRASLVDPDAWWIERRSLSRELVDKGDMKTAYRIVAAHAAESPTNAADAEFHAGWYALRGLNDAKTAAKHFTRIAELAEGSISKSRAYYWLGRAAEAGGPGSSKAYFERAAGYGTTFYGQLAAERIGQSAIKIAYPSPTAADRRDFAQREAVNAIKRLEDAGYASLADTLYRDLAGQLTSPGELALLAVMAEKRDNHFLALKVGKIAAARGIEIGALSHPIGVIPANANISGSGKALAYAIARQESEFNVAAVSRVGALGLLQLMPGTAKDLARKNGLPYSQARLTTDAGYNAALGAAFLGEQLGRFNGSYVLTFAGYNAGPRRAQDWITRYGDPRGKDVDTVVDWIERIPFSETRSYVQRVMENYQVYKMRLSGKFDIVADLVNGRD</sequence>
<keyword evidence="3 4" id="KW-0732">Signal</keyword>
<evidence type="ECO:0000313" key="6">
    <source>
        <dbReference type="EMBL" id="NGN40673.1"/>
    </source>
</evidence>
<keyword evidence="7" id="KW-1185">Reference proteome</keyword>
<reference evidence="6 7" key="1">
    <citation type="submission" date="2020-02" db="EMBL/GenBank/DDBJ databases">
        <title>Genome sequence of the type strain CGMCC 1.15528 of Mesorhizobium zhangyense.</title>
        <authorList>
            <person name="Gao J."/>
            <person name="Sun J."/>
        </authorList>
    </citation>
    <scope>NUCLEOTIDE SEQUENCE [LARGE SCALE GENOMIC DNA]</scope>
    <source>
        <strain evidence="6 7">CGMCC 1.15528</strain>
    </source>
</reference>
<comment type="caution">
    <text evidence="6">The sequence shown here is derived from an EMBL/GenBank/DDBJ whole genome shotgun (WGS) entry which is preliminary data.</text>
</comment>
<gene>
    <name evidence="6" type="ORF">G6N74_06320</name>
</gene>
<dbReference type="SUPFAM" id="SSF48435">
    <property type="entry name" value="Bacterial muramidases"/>
    <property type="match status" value="1"/>
</dbReference>
<evidence type="ECO:0000256" key="2">
    <source>
        <dbReference type="ARBA" id="ARBA00009387"/>
    </source>
</evidence>
<accession>A0A7C9R884</accession>
<dbReference type="CDD" id="cd13401">
    <property type="entry name" value="Slt70-like"/>
    <property type="match status" value="1"/>
</dbReference>
<dbReference type="GO" id="GO:0004553">
    <property type="term" value="F:hydrolase activity, hydrolyzing O-glycosyl compounds"/>
    <property type="evidence" value="ECO:0007669"/>
    <property type="project" value="InterPro"/>
</dbReference>
<dbReference type="InterPro" id="IPR008258">
    <property type="entry name" value="Transglycosylase_SLT_dom_1"/>
</dbReference>
<dbReference type="GO" id="GO:0042597">
    <property type="term" value="C:periplasmic space"/>
    <property type="evidence" value="ECO:0007669"/>
    <property type="project" value="InterPro"/>
</dbReference>
<dbReference type="SUPFAM" id="SSF53955">
    <property type="entry name" value="Lysozyme-like"/>
    <property type="match status" value="1"/>
</dbReference>
<evidence type="ECO:0000313" key="7">
    <source>
        <dbReference type="Proteomes" id="UP000481252"/>
    </source>
</evidence>
<feature type="signal peptide" evidence="4">
    <location>
        <begin position="1"/>
        <end position="25"/>
    </location>
</feature>
<dbReference type="PANTHER" id="PTHR37423">
    <property type="entry name" value="SOLUBLE LYTIC MUREIN TRANSGLYCOSYLASE-RELATED"/>
    <property type="match status" value="1"/>
</dbReference>
<evidence type="ECO:0000256" key="1">
    <source>
        <dbReference type="ARBA" id="ARBA00007734"/>
    </source>
</evidence>